<gene>
    <name evidence="1" type="ORF">TSUD_214870</name>
</gene>
<dbReference type="AlphaFoldDB" id="A0A2Z6MGW7"/>
<name>A0A2Z6MGW7_TRISU</name>
<protein>
    <submittedName>
        <fullName evidence="1">Uncharacterized protein</fullName>
    </submittedName>
</protein>
<dbReference type="EMBL" id="DF973444">
    <property type="protein sequence ID" value="GAU31051.1"/>
    <property type="molecule type" value="Genomic_DNA"/>
</dbReference>
<dbReference type="Proteomes" id="UP000242715">
    <property type="component" value="Unassembled WGS sequence"/>
</dbReference>
<sequence>MIGQNHQLYRRKQYTRLENRRHGFELGVNKISLLSVAVRLPMIVVEVYVGESKINPPQQSESSPKRSLLIEGVAQNTNGSVYVPEGANDVEVTGSPPEKEILHRELRSVLENQFLQYIG</sequence>
<reference evidence="2" key="1">
    <citation type="journal article" date="2017" name="Front. Plant Sci.">
        <title>Climate Clever Clovers: New Paradigm to Reduce the Environmental Footprint of Ruminants by Breeding Low Methanogenic Forages Utilizing Haplotype Variation.</title>
        <authorList>
            <person name="Kaur P."/>
            <person name="Appels R."/>
            <person name="Bayer P.E."/>
            <person name="Keeble-Gagnere G."/>
            <person name="Wang J."/>
            <person name="Hirakawa H."/>
            <person name="Shirasawa K."/>
            <person name="Vercoe P."/>
            <person name="Stefanova K."/>
            <person name="Durmic Z."/>
            <person name="Nichols P."/>
            <person name="Revell C."/>
            <person name="Isobe S.N."/>
            <person name="Edwards D."/>
            <person name="Erskine W."/>
        </authorList>
    </citation>
    <scope>NUCLEOTIDE SEQUENCE [LARGE SCALE GENOMIC DNA]</scope>
    <source>
        <strain evidence="2">cv. Daliak</strain>
    </source>
</reference>
<proteinExistence type="predicted"/>
<keyword evidence="2" id="KW-1185">Reference proteome</keyword>
<organism evidence="1 2">
    <name type="scientific">Trifolium subterraneum</name>
    <name type="common">Subterranean clover</name>
    <dbReference type="NCBI Taxonomy" id="3900"/>
    <lineage>
        <taxon>Eukaryota</taxon>
        <taxon>Viridiplantae</taxon>
        <taxon>Streptophyta</taxon>
        <taxon>Embryophyta</taxon>
        <taxon>Tracheophyta</taxon>
        <taxon>Spermatophyta</taxon>
        <taxon>Magnoliopsida</taxon>
        <taxon>eudicotyledons</taxon>
        <taxon>Gunneridae</taxon>
        <taxon>Pentapetalae</taxon>
        <taxon>rosids</taxon>
        <taxon>fabids</taxon>
        <taxon>Fabales</taxon>
        <taxon>Fabaceae</taxon>
        <taxon>Papilionoideae</taxon>
        <taxon>50 kb inversion clade</taxon>
        <taxon>NPAAA clade</taxon>
        <taxon>Hologalegina</taxon>
        <taxon>IRL clade</taxon>
        <taxon>Trifolieae</taxon>
        <taxon>Trifolium</taxon>
    </lineage>
</organism>
<evidence type="ECO:0000313" key="2">
    <source>
        <dbReference type="Proteomes" id="UP000242715"/>
    </source>
</evidence>
<accession>A0A2Z6MGW7</accession>
<evidence type="ECO:0000313" key="1">
    <source>
        <dbReference type="EMBL" id="GAU31051.1"/>
    </source>
</evidence>